<dbReference type="Pfam" id="PF22754">
    <property type="entry name" value="bHLH-TF_ACT-like_plant"/>
    <property type="match status" value="1"/>
</dbReference>
<protein>
    <recommendedName>
        <fullName evidence="7">BHLH domain-containing protein</fullName>
    </recommendedName>
</protein>
<reference evidence="8 9" key="2">
    <citation type="submission" date="2024-10" db="EMBL/GenBank/DDBJ databases">
        <authorList>
            <person name="Ryan C."/>
        </authorList>
    </citation>
    <scope>NUCLEOTIDE SEQUENCE [LARGE SCALE GENOMIC DNA]</scope>
</reference>
<dbReference type="PROSITE" id="PS50888">
    <property type="entry name" value="BHLH"/>
    <property type="match status" value="1"/>
</dbReference>
<feature type="region of interest" description="Disordered" evidence="6">
    <location>
        <begin position="258"/>
        <end position="294"/>
    </location>
</feature>
<keyword evidence="5" id="KW-0539">Nucleus</keyword>
<feature type="region of interest" description="Disordered" evidence="6">
    <location>
        <begin position="74"/>
        <end position="137"/>
    </location>
</feature>
<evidence type="ECO:0000256" key="2">
    <source>
        <dbReference type="ARBA" id="ARBA00005510"/>
    </source>
</evidence>
<reference evidence="9" key="1">
    <citation type="submission" date="2024-06" db="EMBL/GenBank/DDBJ databases">
        <authorList>
            <person name="Ryan C."/>
        </authorList>
    </citation>
    <scope>NUCLEOTIDE SEQUENCE [LARGE SCALE GENOMIC DNA]</scope>
</reference>
<dbReference type="Pfam" id="PF00010">
    <property type="entry name" value="HLH"/>
    <property type="match status" value="1"/>
</dbReference>
<evidence type="ECO:0000256" key="4">
    <source>
        <dbReference type="ARBA" id="ARBA00023163"/>
    </source>
</evidence>
<gene>
    <name evidence="8" type="ORF">URODEC1_LOCUS14352</name>
</gene>
<dbReference type="AlphaFoldDB" id="A0ABC8WI90"/>
<sequence>MEPLFAHPSLVVERGGSEAASKMEDSSMFMQWAMDTLLNDHTAPAINETTFPSLQALREVSHAVEMVRELLVDDDEAHPANSGSSSGDGDVTDGGNVVVPGAPAAARDCHGKSRLKSPRSFVRRGPPPPPSGSANLPAVSWNFVTGSAQAGSGGMLEEAAAAAPRSLPELTLGSPPTKRTSPKSLGSTSSASYAPDHIIAERKRREKINKRLIELSTVIPGLKKMDKASILSDAAKYVKELQQRLKEMEEAAATGINGRSVKKPCNGRSIAAPDENGSPSTMSASSSGPPRKPELPEIQALLSEETAVVKVHCRSNKGVAAAVLAEVEELGLSIVHANAMPFSASTVIITITGKMEEGFAVTAEEIVGRLNSALSHQHTNCNGTEET</sequence>
<evidence type="ECO:0000256" key="3">
    <source>
        <dbReference type="ARBA" id="ARBA00023015"/>
    </source>
</evidence>
<evidence type="ECO:0000256" key="6">
    <source>
        <dbReference type="SAM" id="MobiDB-lite"/>
    </source>
</evidence>
<keyword evidence="4" id="KW-0804">Transcription</keyword>
<proteinExistence type="inferred from homology"/>
<feature type="compositionally biased region" description="Low complexity" evidence="6">
    <location>
        <begin position="278"/>
        <end position="289"/>
    </location>
</feature>
<name>A0ABC8WI90_9POAL</name>
<evidence type="ECO:0000313" key="8">
    <source>
        <dbReference type="EMBL" id="CAL4910428.1"/>
    </source>
</evidence>
<dbReference type="InterPro" id="IPR011598">
    <property type="entry name" value="bHLH_dom"/>
</dbReference>
<comment type="subcellular location">
    <subcellularLocation>
        <location evidence="1">Nucleus</location>
    </subcellularLocation>
</comment>
<feature type="compositionally biased region" description="Polar residues" evidence="6">
    <location>
        <begin position="177"/>
        <end position="192"/>
    </location>
</feature>
<feature type="region of interest" description="Disordered" evidence="6">
    <location>
        <begin position="156"/>
        <end position="192"/>
    </location>
</feature>
<dbReference type="Gene3D" id="4.10.280.10">
    <property type="entry name" value="Helix-loop-helix DNA-binding domain"/>
    <property type="match status" value="1"/>
</dbReference>
<dbReference type="PANTHER" id="PTHR45959">
    <property type="entry name" value="BHLH TRANSCRIPTION FACTOR"/>
    <property type="match status" value="1"/>
</dbReference>
<comment type="similarity">
    <text evidence="2">Belongs to the bHLH protein family.</text>
</comment>
<evidence type="ECO:0000256" key="5">
    <source>
        <dbReference type="ARBA" id="ARBA00023242"/>
    </source>
</evidence>
<keyword evidence="9" id="KW-1185">Reference proteome</keyword>
<dbReference type="InterPro" id="IPR054502">
    <property type="entry name" value="bHLH-TF_ACT-like_plant"/>
</dbReference>
<feature type="domain" description="BHLH" evidence="7">
    <location>
        <begin position="192"/>
        <end position="241"/>
    </location>
</feature>
<feature type="compositionally biased region" description="Low complexity" evidence="6">
    <location>
        <begin position="82"/>
        <end position="106"/>
    </location>
</feature>
<dbReference type="SUPFAM" id="SSF47459">
    <property type="entry name" value="HLH, helix-loop-helix DNA-binding domain"/>
    <property type="match status" value="1"/>
</dbReference>
<dbReference type="InterPro" id="IPR052610">
    <property type="entry name" value="bHLH_transcription_regulator"/>
</dbReference>
<evidence type="ECO:0000313" key="9">
    <source>
        <dbReference type="Proteomes" id="UP001497457"/>
    </source>
</evidence>
<organism evidence="8 9">
    <name type="scientific">Urochloa decumbens</name>
    <dbReference type="NCBI Taxonomy" id="240449"/>
    <lineage>
        <taxon>Eukaryota</taxon>
        <taxon>Viridiplantae</taxon>
        <taxon>Streptophyta</taxon>
        <taxon>Embryophyta</taxon>
        <taxon>Tracheophyta</taxon>
        <taxon>Spermatophyta</taxon>
        <taxon>Magnoliopsida</taxon>
        <taxon>Liliopsida</taxon>
        <taxon>Poales</taxon>
        <taxon>Poaceae</taxon>
        <taxon>PACMAD clade</taxon>
        <taxon>Panicoideae</taxon>
        <taxon>Panicodae</taxon>
        <taxon>Paniceae</taxon>
        <taxon>Melinidinae</taxon>
        <taxon>Urochloa</taxon>
    </lineage>
</organism>
<evidence type="ECO:0000256" key="1">
    <source>
        <dbReference type="ARBA" id="ARBA00004123"/>
    </source>
</evidence>
<keyword evidence="3" id="KW-0805">Transcription regulation</keyword>
<dbReference type="EMBL" id="OZ075122">
    <property type="protein sequence ID" value="CAL4910428.1"/>
    <property type="molecule type" value="Genomic_DNA"/>
</dbReference>
<dbReference type="SMART" id="SM00353">
    <property type="entry name" value="HLH"/>
    <property type="match status" value="1"/>
</dbReference>
<evidence type="ECO:0000259" key="7">
    <source>
        <dbReference type="PROSITE" id="PS50888"/>
    </source>
</evidence>
<dbReference type="Proteomes" id="UP001497457">
    <property type="component" value="Chromosome 12b"/>
</dbReference>
<dbReference type="PANTHER" id="PTHR45959:SF53">
    <property type="entry name" value="BHLH DOMAIN-CONTAINING PROTEIN"/>
    <property type="match status" value="1"/>
</dbReference>
<accession>A0ABC8WI90</accession>
<dbReference type="InterPro" id="IPR036638">
    <property type="entry name" value="HLH_DNA-bd_sf"/>
</dbReference>